<proteinExistence type="predicted"/>
<name>A0A9W6Y701_9STRA</name>
<dbReference type="GO" id="GO:0006355">
    <property type="term" value="P:regulation of DNA-templated transcription"/>
    <property type="evidence" value="ECO:0007669"/>
    <property type="project" value="TreeGrafter"/>
</dbReference>
<protein>
    <submittedName>
        <fullName evidence="3">Unnamed protein product</fullName>
    </submittedName>
</protein>
<keyword evidence="1" id="KW-0949">S-adenosyl-L-methionine</keyword>
<dbReference type="InterPro" id="IPR035247">
    <property type="entry name" value="PRMT5_TIM"/>
</dbReference>
<evidence type="ECO:0000256" key="1">
    <source>
        <dbReference type="ARBA" id="ARBA00022691"/>
    </source>
</evidence>
<feature type="domain" description="PRMT5 TIM barrel" evidence="2">
    <location>
        <begin position="3"/>
        <end position="168"/>
    </location>
</feature>
<dbReference type="PANTHER" id="PTHR10738:SF0">
    <property type="entry name" value="PROTEIN ARGININE N-METHYLTRANSFERASE 5"/>
    <property type="match status" value="1"/>
</dbReference>
<dbReference type="AlphaFoldDB" id="A0A9W6Y701"/>
<dbReference type="GO" id="GO:0005634">
    <property type="term" value="C:nucleus"/>
    <property type="evidence" value="ECO:0007669"/>
    <property type="project" value="TreeGrafter"/>
</dbReference>
<dbReference type="EMBL" id="BSXT01004422">
    <property type="protein sequence ID" value="GMF57831.1"/>
    <property type="molecule type" value="Genomic_DNA"/>
</dbReference>
<accession>A0A9W6Y701</accession>
<evidence type="ECO:0000313" key="4">
    <source>
        <dbReference type="Proteomes" id="UP001165121"/>
    </source>
</evidence>
<reference evidence="3" key="1">
    <citation type="submission" date="2023-04" db="EMBL/GenBank/DDBJ databases">
        <title>Phytophthora fragariaefolia NBRC 109709.</title>
        <authorList>
            <person name="Ichikawa N."/>
            <person name="Sato H."/>
            <person name="Tonouchi N."/>
        </authorList>
    </citation>
    <scope>NUCLEOTIDE SEQUENCE</scope>
    <source>
        <strain evidence="3">NBRC 109709</strain>
    </source>
</reference>
<dbReference type="Gene3D" id="3.20.20.150">
    <property type="entry name" value="Divalent-metal-dependent TIM barrel enzymes"/>
    <property type="match status" value="1"/>
</dbReference>
<dbReference type="InterPro" id="IPR025799">
    <property type="entry name" value="Arg_MeTrfase"/>
</dbReference>
<dbReference type="Proteomes" id="UP001165121">
    <property type="component" value="Unassembled WGS sequence"/>
</dbReference>
<sequence length="177" mass="19988">MDSRGWTASVVGNISKWMDLDAATLDARLSAEKVFKQEVAWASHLSVPAVMLPTPRHAHASANYARVLNQSLTQAQYLQFWVRIPLTPKQQSNAKEPMEVDAVAGLRAAAVMETDEDEEEPLTDPWEVWDSLRARCEYHPKLHVALEVTADLPSAEEIQRWLGEPVKVRGYHSRSMR</sequence>
<dbReference type="GO" id="GO:0016274">
    <property type="term" value="F:protein-arginine N-methyltransferase activity"/>
    <property type="evidence" value="ECO:0007669"/>
    <property type="project" value="InterPro"/>
</dbReference>
<gene>
    <name evidence="3" type="ORF">Pfra01_002477200</name>
</gene>
<evidence type="ECO:0000259" key="2">
    <source>
        <dbReference type="Pfam" id="PF17285"/>
    </source>
</evidence>
<evidence type="ECO:0000313" key="3">
    <source>
        <dbReference type="EMBL" id="GMF57831.1"/>
    </source>
</evidence>
<dbReference type="GO" id="GO:0005829">
    <property type="term" value="C:cytosol"/>
    <property type="evidence" value="ECO:0007669"/>
    <property type="project" value="TreeGrafter"/>
</dbReference>
<comment type="caution">
    <text evidence="3">The sequence shown here is derived from an EMBL/GenBank/DDBJ whole genome shotgun (WGS) entry which is preliminary data.</text>
</comment>
<keyword evidence="4" id="KW-1185">Reference proteome</keyword>
<dbReference type="PANTHER" id="PTHR10738">
    <property type="entry name" value="PROTEIN ARGININE N-METHYLTRANSFERASE 5"/>
    <property type="match status" value="1"/>
</dbReference>
<organism evidence="3 4">
    <name type="scientific">Phytophthora fragariaefolia</name>
    <dbReference type="NCBI Taxonomy" id="1490495"/>
    <lineage>
        <taxon>Eukaryota</taxon>
        <taxon>Sar</taxon>
        <taxon>Stramenopiles</taxon>
        <taxon>Oomycota</taxon>
        <taxon>Peronosporomycetes</taxon>
        <taxon>Peronosporales</taxon>
        <taxon>Peronosporaceae</taxon>
        <taxon>Phytophthora</taxon>
    </lineage>
</organism>
<dbReference type="Pfam" id="PF17285">
    <property type="entry name" value="PRMT5_TIM"/>
    <property type="match status" value="1"/>
</dbReference>
<dbReference type="OrthoDB" id="1368803at2759"/>